<accession>A0A124GP81</accession>
<keyword evidence="1" id="KW-0496">Mitochondrion</keyword>
<dbReference type="EMBL" id="LKAM01000001">
    <property type="protein sequence ID" value="KUM51126.1"/>
    <property type="molecule type" value="Genomic_DNA"/>
</dbReference>
<protein>
    <submittedName>
        <fullName evidence="1">Uncharacterized protein</fullName>
    </submittedName>
</protein>
<dbReference type="AlphaFoldDB" id="A0A124GP81"/>
<proteinExistence type="predicted"/>
<comment type="caution">
    <text evidence="1">The sequence shown here is derived from an EMBL/GenBank/DDBJ whole genome shotgun (WGS) entry which is preliminary data.</text>
</comment>
<evidence type="ECO:0000313" key="1">
    <source>
        <dbReference type="EMBL" id="KUM51126.1"/>
    </source>
</evidence>
<sequence length="39" mass="4669">MGFSLRAIISKFHKVSILGRWGSHHYRKKERRIKACKEL</sequence>
<organism evidence="1">
    <name type="scientific">Picea glauca</name>
    <name type="common">White spruce</name>
    <name type="synonym">Pinus glauca</name>
    <dbReference type="NCBI Taxonomy" id="3330"/>
    <lineage>
        <taxon>Eukaryota</taxon>
        <taxon>Viridiplantae</taxon>
        <taxon>Streptophyta</taxon>
        <taxon>Embryophyta</taxon>
        <taxon>Tracheophyta</taxon>
        <taxon>Spermatophyta</taxon>
        <taxon>Pinopsida</taxon>
        <taxon>Pinidae</taxon>
        <taxon>Conifers I</taxon>
        <taxon>Pinales</taxon>
        <taxon>Pinaceae</taxon>
        <taxon>Picea</taxon>
    </lineage>
</organism>
<gene>
    <name evidence="1" type="ORF">ABT39_MTgene972</name>
</gene>
<name>A0A124GP81_PICGL</name>
<geneLocation type="mitochondrion" evidence="1"/>
<reference evidence="1" key="1">
    <citation type="journal article" date="2015" name="Genome Biol. Evol.">
        <title>Organellar Genomes of White Spruce (Picea glauca): Assembly and Annotation.</title>
        <authorList>
            <person name="Jackman S.D."/>
            <person name="Warren R.L."/>
            <person name="Gibb E.A."/>
            <person name="Vandervalk B.P."/>
            <person name="Mohamadi H."/>
            <person name="Chu J."/>
            <person name="Raymond A."/>
            <person name="Pleasance S."/>
            <person name="Coope R."/>
            <person name="Wildung M.R."/>
            <person name="Ritland C.E."/>
            <person name="Bousquet J."/>
            <person name="Jones S.J."/>
            <person name="Bohlmann J."/>
            <person name="Birol I."/>
        </authorList>
    </citation>
    <scope>NUCLEOTIDE SEQUENCE [LARGE SCALE GENOMIC DNA]</scope>
    <source>
        <tissue evidence="1">Flushing bud</tissue>
    </source>
</reference>